<dbReference type="EMBL" id="KZ110599">
    <property type="protein sequence ID" value="OSX60998.1"/>
    <property type="molecule type" value="Genomic_DNA"/>
</dbReference>
<dbReference type="GeneID" id="36321977"/>
<organism evidence="2 3">
    <name type="scientific">Postia placenta MAD-698-R-SB12</name>
    <dbReference type="NCBI Taxonomy" id="670580"/>
    <lineage>
        <taxon>Eukaryota</taxon>
        <taxon>Fungi</taxon>
        <taxon>Dikarya</taxon>
        <taxon>Basidiomycota</taxon>
        <taxon>Agaricomycotina</taxon>
        <taxon>Agaricomycetes</taxon>
        <taxon>Polyporales</taxon>
        <taxon>Adustoporiaceae</taxon>
        <taxon>Rhodonia</taxon>
    </lineage>
</organism>
<reference evidence="2 3" key="1">
    <citation type="submission" date="2017-04" db="EMBL/GenBank/DDBJ databases">
        <title>Genome Sequence of the Model Brown-Rot Fungus Postia placenta SB12.</title>
        <authorList>
            <consortium name="DOE Joint Genome Institute"/>
            <person name="Gaskell J."/>
            <person name="Kersten P."/>
            <person name="Larrondo L.F."/>
            <person name="Canessa P."/>
            <person name="Martinez D."/>
            <person name="Hibbett D."/>
            <person name="Schmoll M."/>
            <person name="Kubicek C.P."/>
            <person name="Martinez A.T."/>
            <person name="Yadav J."/>
            <person name="Master E."/>
            <person name="Magnuson J.K."/>
            <person name="James T."/>
            <person name="Yaver D."/>
            <person name="Berka R."/>
            <person name="Labutti K."/>
            <person name="Lipzen A."/>
            <person name="Aerts A."/>
            <person name="Barry K."/>
            <person name="Henrissat B."/>
            <person name="Blanchette R."/>
            <person name="Grigoriev I."/>
            <person name="Cullen D."/>
        </authorList>
    </citation>
    <scope>NUCLEOTIDE SEQUENCE [LARGE SCALE GENOMIC DNA]</scope>
    <source>
        <strain evidence="2 3">MAD-698-R-SB12</strain>
    </source>
</reference>
<keyword evidence="3" id="KW-1185">Reference proteome</keyword>
<dbReference type="AlphaFoldDB" id="A0A1X6MXA0"/>
<evidence type="ECO:0000256" key="1">
    <source>
        <dbReference type="SAM" id="MobiDB-lite"/>
    </source>
</evidence>
<dbReference type="RefSeq" id="XP_024337792.1">
    <property type="nucleotide sequence ID" value="XM_024477027.1"/>
</dbReference>
<accession>A0A1X6MXA0</accession>
<name>A0A1X6MXA0_9APHY</name>
<feature type="compositionally biased region" description="Basic and acidic residues" evidence="1">
    <location>
        <begin position="214"/>
        <end position="225"/>
    </location>
</feature>
<evidence type="ECO:0000313" key="2">
    <source>
        <dbReference type="EMBL" id="OSX60998.1"/>
    </source>
</evidence>
<dbReference type="Proteomes" id="UP000194127">
    <property type="component" value="Unassembled WGS sequence"/>
</dbReference>
<gene>
    <name evidence="2" type="ORF">POSPLADRAFT_1034545</name>
</gene>
<dbReference type="OrthoDB" id="2805338at2759"/>
<proteinExistence type="predicted"/>
<sequence length="260" mass="29258">MVVATSSDFTTVCIPLPRRACPPLLDLLEHWNNEEADVLFESSCERPSSHQDDADREPPLSLEQYKQEVVMRLTGQITSKLRCLRSMLKHTDLSWEKHNALDRFALELDDTLRALRTSVTIHVTEDDSDDSSELDLHDAINIAVNGAEVIPTRNLVSCSTSTPNQEYDSTKVATTEGVHLCKPGAFHEERTGNVRTGFKERWLSSTPHLARLEEGQAREPRERALRGSATPGKRTLRIGRGRSRTAKFHKALQDASRLHI</sequence>
<feature type="region of interest" description="Disordered" evidence="1">
    <location>
        <begin position="214"/>
        <end position="236"/>
    </location>
</feature>
<evidence type="ECO:0000313" key="3">
    <source>
        <dbReference type="Proteomes" id="UP000194127"/>
    </source>
</evidence>
<protein>
    <submittedName>
        <fullName evidence="2">Uncharacterized protein</fullName>
    </submittedName>
</protein>